<accession>A0A2N6SYJ4</accession>
<proteinExistence type="inferred from homology"/>
<evidence type="ECO:0000313" key="6">
    <source>
        <dbReference type="Proteomes" id="UP000235363"/>
    </source>
</evidence>
<feature type="compositionally biased region" description="Gly residues" evidence="3">
    <location>
        <begin position="193"/>
        <end position="210"/>
    </location>
</feature>
<dbReference type="Proteomes" id="UP000235363">
    <property type="component" value="Unassembled WGS sequence"/>
</dbReference>
<dbReference type="GO" id="GO:0008664">
    <property type="term" value="F:RNA 2',3'-cyclic 3'-phosphodiesterase activity"/>
    <property type="evidence" value="ECO:0007669"/>
    <property type="project" value="UniProtKB-EC"/>
</dbReference>
<feature type="short sequence motif" description="HXTX 2" evidence="2">
    <location>
        <begin position="158"/>
        <end position="161"/>
    </location>
</feature>
<feature type="region of interest" description="Disordered" evidence="3">
    <location>
        <begin position="123"/>
        <end position="210"/>
    </location>
</feature>
<name>A0A2N6SYJ4_9CORY</name>
<dbReference type="InterPro" id="IPR009097">
    <property type="entry name" value="Cyclic_Pdiesterase"/>
</dbReference>
<dbReference type="GO" id="GO:0004113">
    <property type="term" value="F:2',3'-cyclic-nucleotide 3'-phosphodiesterase activity"/>
    <property type="evidence" value="ECO:0007669"/>
    <property type="project" value="InterPro"/>
</dbReference>
<evidence type="ECO:0000256" key="3">
    <source>
        <dbReference type="SAM" id="MobiDB-lite"/>
    </source>
</evidence>
<evidence type="ECO:0000256" key="2">
    <source>
        <dbReference type="HAMAP-Rule" id="MF_01940"/>
    </source>
</evidence>
<sequence>MRLFASIRPPEEVREHLVTALRPIRDDHGPMLRWPDPDQWHVTVAFFGERPDGSVDELAEHIAAAVATTEFPARRMDSPSLDLHLRGAGSFSGRTLWIGVGGDVGPLRQLMAGCAHGPFAIGDDGDEAGSGNGYDGGRGGHRGQRTTPDGRRERRRAHLTVARLRAREQGGRRDGRRIHRRSAWAGDRRRGGAHGGGGSHGAPGGRAGLGADGYGRDLSRPARHDGASLLHDVVHALSVYSGPSWTATEIELVSSRLGEGRSGGALHETVATIPFAPGR</sequence>
<dbReference type="InterPro" id="IPR004175">
    <property type="entry name" value="RNA_CPDase"/>
</dbReference>
<evidence type="ECO:0000256" key="1">
    <source>
        <dbReference type="ARBA" id="ARBA00022801"/>
    </source>
</evidence>
<evidence type="ECO:0000313" key="5">
    <source>
        <dbReference type="EMBL" id="PMC62126.1"/>
    </source>
</evidence>
<keyword evidence="1 2" id="KW-0378">Hydrolase</keyword>
<feature type="short sequence motif" description="HXTX 1" evidence="2">
    <location>
        <begin position="41"/>
        <end position="44"/>
    </location>
</feature>
<gene>
    <name evidence="5" type="ORF">CJ204_07290</name>
</gene>
<feature type="active site" description="Proton donor" evidence="2">
    <location>
        <position position="41"/>
    </location>
</feature>
<comment type="similarity">
    <text evidence="2">Belongs to the 2H phosphoesterase superfamily. ThpR family.</text>
</comment>
<dbReference type="HAMAP" id="MF_01940">
    <property type="entry name" value="RNA_CPDase"/>
    <property type="match status" value="1"/>
</dbReference>
<organism evidence="5 6">
    <name type="scientific">Corynebacterium xerosis</name>
    <dbReference type="NCBI Taxonomy" id="1725"/>
    <lineage>
        <taxon>Bacteria</taxon>
        <taxon>Bacillati</taxon>
        <taxon>Actinomycetota</taxon>
        <taxon>Actinomycetes</taxon>
        <taxon>Mycobacteriales</taxon>
        <taxon>Corynebacteriaceae</taxon>
        <taxon>Corynebacterium</taxon>
    </lineage>
</organism>
<dbReference type="Pfam" id="PF02834">
    <property type="entry name" value="LigT_PEase"/>
    <property type="match status" value="1"/>
</dbReference>
<reference evidence="5 6" key="1">
    <citation type="submission" date="2017-09" db="EMBL/GenBank/DDBJ databases">
        <title>Bacterial strain isolated from the female urinary microbiota.</title>
        <authorList>
            <person name="Thomas-White K."/>
            <person name="Kumar N."/>
            <person name="Forster S."/>
            <person name="Putonti C."/>
            <person name="Lawley T."/>
            <person name="Wolfe A.J."/>
        </authorList>
    </citation>
    <scope>NUCLEOTIDE SEQUENCE [LARGE SCALE GENOMIC DNA]</scope>
    <source>
        <strain evidence="5 6">UMB0908</strain>
    </source>
</reference>
<feature type="compositionally biased region" description="Gly residues" evidence="3">
    <location>
        <begin position="128"/>
        <end position="137"/>
    </location>
</feature>
<dbReference type="InterPro" id="IPR014051">
    <property type="entry name" value="Phosphoesterase_HXTX"/>
</dbReference>
<dbReference type="EMBL" id="PNHF01000015">
    <property type="protein sequence ID" value="PMC62126.1"/>
    <property type="molecule type" value="Genomic_DNA"/>
</dbReference>
<dbReference type="SUPFAM" id="SSF55144">
    <property type="entry name" value="LigT-like"/>
    <property type="match status" value="1"/>
</dbReference>
<comment type="catalytic activity">
    <reaction evidence="2">
        <text>a 3'-end 2',3'-cyclophospho-ribonucleotide-RNA + H2O = a 3'-end 2'-phospho-ribonucleotide-RNA + H(+)</text>
        <dbReference type="Rhea" id="RHEA:11828"/>
        <dbReference type="Rhea" id="RHEA-COMP:10464"/>
        <dbReference type="Rhea" id="RHEA-COMP:17353"/>
        <dbReference type="ChEBI" id="CHEBI:15377"/>
        <dbReference type="ChEBI" id="CHEBI:15378"/>
        <dbReference type="ChEBI" id="CHEBI:83064"/>
        <dbReference type="ChEBI" id="CHEBI:173113"/>
        <dbReference type="EC" id="3.1.4.58"/>
    </reaction>
</comment>
<feature type="domain" description="Phosphoesterase HXTX" evidence="4">
    <location>
        <begin position="7"/>
        <end position="71"/>
    </location>
</feature>
<dbReference type="RefSeq" id="WP_102213001.1">
    <property type="nucleotide sequence ID" value="NZ_PNHF01000015.1"/>
</dbReference>
<dbReference type="Gene3D" id="3.90.1140.10">
    <property type="entry name" value="Cyclic phosphodiesterase"/>
    <property type="match status" value="1"/>
</dbReference>
<dbReference type="EC" id="3.1.4.58" evidence="2"/>
<comment type="function">
    <text evidence="2">Hydrolyzes RNA 2',3'-cyclic phosphodiester to an RNA 2'-phosphomonoester.</text>
</comment>
<feature type="active site" description="Proton acceptor" evidence="2">
    <location>
        <position position="158"/>
    </location>
</feature>
<evidence type="ECO:0000259" key="4">
    <source>
        <dbReference type="Pfam" id="PF02834"/>
    </source>
</evidence>
<dbReference type="PANTHER" id="PTHR35561">
    <property type="entry name" value="RNA 2',3'-CYCLIC PHOSPHODIESTERASE"/>
    <property type="match status" value="1"/>
</dbReference>
<dbReference type="AlphaFoldDB" id="A0A2N6SYJ4"/>
<protein>
    <recommendedName>
        <fullName evidence="2">RNA 2',3'-cyclic phosphodiesterase</fullName>
        <shortName evidence="2">RNA 2',3'-CPDase</shortName>
        <ecNumber evidence="2">3.1.4.58</ecNumber>
    </recommendedName>
</protein>
<dbReference type="PANTHER" id="PTHR35561:SF1">
    <property type="entry name" value="RNA 2',3'-CYCLIC PHOSPHODIESTERASE"/>
    <property type="match status" value="1"/>
</dbReference>
<comment type="caution">
    <text evidence="5">The sequence shown here is derived from an EMBL/GenBank/DDBJ whole genome shotgun (WGS) entry which is preliminary data.</text>
</comment>